<dbReference type="PANTHER" id="PTHR11699">
    <property type="entry name" value="ALDEHYDE DEHYDROGENASE-RELATED"/>
    <property type="match status" value="1"/>
</dbReference>
<dbReference type="InterPro" id="IPR016161">
    <property type="entry name" value="Ald_DH/histidinol_DH"/>
</dbReference>
<comment type="similarity">
    <text evidence="4">Belongs to the aldehyde dehydrogenase family. AstD subfamily.</text>
</comment>
<evidence type="ECO:0000313" key="10">
    <source>
        <dbReference type="Proteomes" id="UP000307706"/>
    </source>
</evidence>
<keyword evidence="9" id="KW-1185">Reference proteome</keyword>
<dbReference type="RefSeq" id="WP_138596047.1">
    <property type="nucleotide sequence ID" value="NZ_PNCK01000024.1"/>
</dbReference>
<evidence type="ECO:0000256" key="3">
    <source>
        <dbReference type="ARBA" id="ARBA00023027"/>
    </source>
</evidence>
<gene>
    <name evidence="4 8" type="primary">astD</name>
    <name evidence="8" type="ORF">CWB96_16850</name>
    <name evidence="7" type="ORF">CWB97_06980</name>
</gene>
<comment type="function">
    <text evidence="4">Catalyzes the NAD-dependent reduction of succinylglutamate semialdehyde into succinylglutamate.</text>
</comment>
<feature type="active site" evidence="4">
    <location>
        <position position="281"/>
    </location>
</feature>
<dbReference type="Proteomes" id="UP000307706">
    <property type="component" value="Unassembled WGS sequence"/>
</dbReference>
<feature type="active site" evidence="4 5">
    <location>
        <position position="247"/>
    </location>
</feature>
<dbReference type="NCBIfam" id="NF006992">
    <property type="entry name" value="PRK09457.1"/>
    <property type="match status" value="1"/>
</dbReference>
<keyword evidence="2 4" id="KW-0560">Oxidoreductase</keyword>
<comment type="catalytic activity">
    <reaction evidence="4">
        <text>N-succinyl-L-glutamate 5-semialdehyde + NAD(+) + H2O = N-succinyl-L-glutamate + NADH + 2 H(+)</text>
        <dbReference type="Rhea" id="RHEA:10812"/>
        <dbReference type="ChEBI" id="CHEBI:15377"/>
        <dbReference type="ChEBI" id="CHEBI:15378"/>
        <dbReference type="ChEBI" id="CHEBI:57540"/>
        <dbReference type="ChEBI" id="CHEBI:57945"/>
        <dbReference type="ChEBI" id="CHEBI:58520"/>
        <dbReference type="ChEBI" id="CHEBI:58763"/>
        <dbReference type="EC" id="1.2.1.71"/>
    </reaction>
</comment>
<keyword evidence="1 4" id="KW-0056">Arginine metabolism</keyword>
<dbReference type="EMBL" id="PNCL01000097">
    <property type="protein sequence ID" value="TMP55656.1"/>
    <property type="molecule type" value="Genomic_DNA"/>
</dbReference>
<dbReference type="AlphaFoldDB" id="A0A5S3XMT1"/>
<dbReference type="InterPro" id="IPR016163">
    <property type="entry name" value="Ald_DH_C"/>
</dbReference>
<evidence type="ECO:0000313" key="8">
    <source>
        <dbReference type="EMBL" id="TMP55656.1"/>
    </source>
</evidence>
<dbReference type="Gene3D" id="3.40.309.10">
    <property type="entry name" value="Aldehyde Dehydrogenase, Chain A, domain 2"/>
    <property type="match status" value="1"/>
</dbReference>
<evidence type="ECO:0000259" key="6">
    <source>
        <dbReference type="Pfam" id="PF00171"/>
    </source>
</evidence>
<comment type="pathway">
    <text evidence="4">Amino-acid degradation; L-arginine degradation via AST pathway; L-glutamate and succinate from L-arginine: step 4/5.</text>
</comment>
<accession>A0A5S3XMT1</accession>
<dbReference type="CDD" id="cd07095">
    <property type="entry name" value="ALDH_SGSD_AstD"/>
    <property type="match status" value="1"/>
</dbReference>
<dbReference type="UniPathway" id="UPA00185">
    <property type="reaction ID" value="UER00282"/>
</dbReference>
<dbReference type="InterPro" id="IPR016162">
    <property type="entry name" value="Ald_DH_N"/>
</dbReference>
<name>A0A5S3XMT1_9GAMM</name>
<dbReference type="Proteomes" id="UP000305730">
    <property type="component" value="Unassembled WGS sequence"/>
</dbReference>
<dbReference type="FunFam" id="3.40.605.10:FF:000010">
    <property type="entry name" value="N-succinylglutamate 5-semialdehyde dehydrogenase"/>
    <property type="match status" value="1"/>
</dbReference>
<evidence type="ECO:0000256" key="1">
    <source>
        <dbReference type="ARBA" id="ARBA00022503"/>
    </source>
</evidence>
<dbReference type="InterPro" id="IPR017649">
    <property type="entry name" value="SuccinylGlu_semiald_DH_AstD"/>
</dbReference>
<dbReference type="SUPFAM" id="SSF53720">
    <property type="entry name" value="ALDH-like"/>
    <property type="match status" value="1"/>
</dbReference>
<protein>
    <recommendedName>
        <fullName evidence="4">N-succinylglutamate 5-semialdehyde dehydrogenase</fullName>
        <ecNumber evidence="4">1.2.1.71</ecNumber>
    </recommendedName>
    <alternativeName>
        <fullName evidence="4">Succinylglutamic semialdehyde dehydrogenase</fullName>
        <shortName evidence="4">SGSD</shortName>
    </alternativeName>
</protein>
<dbReference type="InterPro" id="IPR015590">
    <property type="entry name" value="Aldehyde_DH_dom"/>
</dbReference>
<dbReference type="EC" id="1.2.1.71" evidence="4"/>
<sequence length="490" mass="51999">MTTHPAQLINGEWVAGLGGEFNSVNPANNDVIWTANAASAAQVDTAVNSARQAFFSWSDLDFSERLVIVKRFAEVLKANSEELAVAIARETGKPLWETRTEAGAMVGKIAISEKAYQERTGTVENAMPVGRAVIRHKAHGVVAVFGPYNFPGHLPNGHIVPALLAGNTVIFKPSELTPHVAELTLKYWLEAGLPAGVINLVQGEVETGKALASHKGIDGLFFTGSSRTGHILHEQYAGQPGKILALEMGGNNPLIVKGATDTKAVVHDIIQSAFISSGQRCTCARKLFLPTGAQGDEILAHLIRATKAIKVGNFDAADQPFMGSMISSQAASGMVAAQQQLLDLGAEALIELTHTEGTGFVTPGILECSNVVDFPDDEHFGPLLKVFRFDDFDAAIEKANDTSFGLSAGLLSDSEADYDYFLRRIRAGIVNWNRPITGASSAAPFGGIGASGNHRASAYYAADYCAYPVASVELEKVSLPGTLSPGLNID</sequence>
<evidence type="ECO:0000256" key="4">
    <source>
        <dbReference type="HAMAP-Rule" id="MF_01174"/>
    </source>
</evidence>
<dbReference type="Gene3D" id="3.40.605.10">
    <property type="entry name" value="Aldehyde Dehydrogenase, Chain A, domain 1"/>
    <property type="match status" value="1"/>
</dbReference>
<organism evidence="8 10">
    <name type="scientific">Pseudoalteromonas citrea</name>
    <dbReference type="NCBI Taxonomy" id="43655"/>
    <lineage>
        <taxon>Bacteria</taxon>
        <taxon>Pseudomonadati</taxon>
        <taxon>Pseudomonadota</taxon>
        <taxon>Gammaproteobacteria</taxon>
        <taxon>Alteromonadales</taxon>
        <taxon>Pseudoalteromonadaceae</taxon>
        <taxon>Pseudoalteromonas</taxon>
    </lineage>
</organism>
<evidence type="ECO:0000313" key="9">
    <source>
        <dbReference type="Proteomes" id="UP000305730"/>
    </source>
</evidence>
<comment type="caution">
    <text evidence="8">The sequence shown here is derived from an EMBL/GenBank/DDBJ whole genome shotgun (WGS) entry which is preliminary data.</text>
</comment>
<dbReference type="EMBL" id="PNCK01000024">
    <property type="protein sequence ID" value="TMP44085.1"/>
    <property type="molecule type" value="Genomic_DNA"/>
</dbReference>
<dbReference type="InterPro" id="IPR029510">
    <property type="entry name" value="Ald_DH_CS_GLU"/>
</dbReference>
<dbReference type="GO" id="GO:0043824">
    <property type="term" value="F:succinylglutamate-semialdehyde dehydrogenase activity"/>
    <property type="evidence" value="ECO:0007669"/>
    <property type="project" value="UniProtKB-EC"/>
</dbReference>
<dbReference type="HAMAP" id="MF_01174">
    <property type="entry name" value="Aldedh_AstD"/>
    <property type="match status" value="1"/>
</dbReference>
<dbReference type="Pfam" id="PF00171">
    <property type="entry name" value="Aldedh"/>
    <property type="match status" value="1"/>
</dbReference>
<reference evidence="10" key="2">
    <citation type="submission" date="2019-06" db="EMBL/GenBank/DDBJ databases">
        <title>Co-occurence of chitin degradation, pigmentation and bioactivity in marine Pseudoalteromonas.</title>
        <authorList>
            <person name="Sonnenschein E.C."/>
            <person name="Bech P.K."/>
        </authorList>
    </citation>
    <scope>NUCLEOTIDE SEQUENCE [LARGE SCALE GENOMIC DNA]</scope>
    <source>
        <strain evidence="10">S2231</strain>
        <strain evidence="7">S2233</strain>
    </source>
</reference>
<dbReference type="InterPro" id="IPR016160">
    <property type="entry name" value="Ald_DH_CS_CYS"/>
</dbReference>
<evidence type="ECO:0000256" key="5">
    <source>
        <dbReference type="PROSITE-ProRule" id="PRU10007"/>
    </source>
</evidence>
<dbReference type="GO" id="GO:0019545">
    <property type="term" value="P:L-arginine catabolic process to succinate"/>
    <property type="evidence" value="ECO:0007669"/>
    <property type="project" value="UniProtKB-UniRule"/>
</dbReference>
<dbReference type="NCBIfam" id="TIGR03240">
    <property type="entry name" value="arg_catab_astD"/>
    <property type="match status" value="1"/>
</dbReference>
<dbReference type="PROSITE" id="PS00687">
    <property type="entry name" value="ALDEHYDE_DEHYDR_GLU"/>
    <property type="match status" value="1"/>
</dbReference>
<evidence type="ECO:0000313" key="7">
    <source>
        <dbReference type="EMBL" id="TMP44085.1"/>
    </source>
</evidence>
<dbReference type="GO" id="GO:0019544">
    <property type="term" value="P:L-arginine catabolic process to L-glutamate"/>
    <property type="evidence" value="ECO:0007669"/>
    <property type="project" value="UniProtKB-UniRule"/>
</dbReference>
<reference evidence="8 10" key="1">
    <citation type="submission" date="2017-12" db="EMBL/GenBank/DDBJ databases">
        <authorList>
            <person name="Paulsen S."/>
            <person name="Gram L.K."/>
        </authorList>
    </citation>
    <scope>NUCLEOTIDE SEQUENCE [LARGE SCALE GENOMIC DNA]</scope>
    <source>
        <strain evidence="8 10">S2231</strain>
        <strain evidence="7">S2233</strain>
    </source>
</reference>
<dbReference type="OrthoDB" id="9812625at2"/>
<proteinExistence type="inferred from homology"/>
<dbReference type="PROSITE" id="PS00070">
    <property type="entry name" value="ALDEHYDE_DEHYDR_CYS"/>
    <property type="match status" value="1"/>
</dbReference>
<evidence type="ECO:0000256" key="2">
    <source>
        <dbReference type="ARBA" id="ARBA00023002"/>
    </source>
</evidence>
<reference evidence="8" key="3">
    <citation type="submission" date="2019-09" db="EMBL/GenBank/DDBJ databases">
        <title>Co-occurence of chitin degradation, pigmentation and bioactivity in marine Pseudoalteromonas.</title>
        <authorList>
            <person name="Sonnenschein E.C."/>
            <person name="Bech P.K."/>
        </authorList>
    </citation>
    <scope>NUCLEOTIDE SEQUENCE</scope>
    <source>
        <strain evidence="8">S2231</strain>
        <strain evidence="9">S2233</strain>
    </source>
</reference>
<feature type="domain" description="Aldehyde dehydrogenase" evidence="6">
    <location>
        <begin position="13"/>
        <end position="463"/>
    </location>
</feature>
<keyword evidence="3 4" id="KW-0520">NAD</keyword>
<feature type="binding site" evidence="4">
    <location>
        <begin position="224"/>
        <end position="229"/>
    </location>
    <ligand>
        <name>NAD(+)</name>
        <dbReference type="ChEBI" id="CHEBI:57540"/>
    </ligand>
</feature>